<sequence length="222" mass="24853">MHDDVLIISDVCGHLQPAVAIEIGIQGSHLCHRINGAANLVNIKMIWDERKHRDAYEFILHPEKERSSVSPVKPPAERVADTARPAIVPATAADRPVSSTSTRNTSTATTDRMYGTFSDVSSASSATLPSDRTTPVTLSRSNTTVAEWVEEQRKAPEKQWAQEGGGRRAQDVRHRREQEAKKKIQREQEAAERAGEERKVQEMRQVHVAAEQVEEMRQVEET</sequence>
<protein>
    <submittedName>
        <fullName evidence="2">Uncharacterized protein</fullName>
    </submittedName>
</protein>
<organism evidence="2 3">
    <name type="scientific">Athelia psychrophila</name>
    <dbReference type="NCBI Taxonomy" id="1759441"/>
    <lineage>
        <taxon>Eukaryota</taxon>
        <taxon>Fungi</taxon>
        <taxon>Dikarya</taxon>
        <taxon>Basidiomycota</taxon>
        <taxon>Agaricomycotina</taxon>
        <taxon>Agaricomycetes</taxon>
        <taxon>Agaricomycetidae</taxon>
        <taxon>Atheliales</taxon>
        <taxon>Atheliaceae</taxon>
        <taxon>Athelia</taxon>
    </lineage>
</organism>
<dbReference type="Proteomes" id="UP000076532">
    <property type="component" value="Unassembled WGS sequence"/>
</dbReference>
<evidence type="ECO:0000313" key="3">
    <source>
        <dbReference type="Proteomes" id="UP000076532"/>
    </source>
</evidence>
<evidence type="ECO:0000256" key="1">
    <source>
        <dbReference type="SAM" id="MobiDB-lite"/>
    </source>
</evidence>
<evidence type="ECO:0000313" key="2">
    <source>
        <dbReference type="EMBL" id="KZP22256.1"/>
    </source>
</evidence>
<name>A0A166KU77_9AGAM</name>
<feature type="compositionally biased region" description="Basic and acidic residues" evidence="1">
    <location>
        <begin position="165"/>
        <end position="203"/>
    </location>
</feature>
<feature type="region of interest" description="Disordered" evidence="1">
    <location>
        <begin position="120"/>
        <end position="139"/>
    </location>
</feature>
<reference evidence="2 3" key="1">
    <citation type="journal article" date="2016" name="Mol. Biol. Evol.">
        <title>Comparative Genomics of Early-Diverging Mushroom-Forming Fungi Provides Insights into the Origins of Lignocellulose Decay Capabilities.</title>
        <authorList>
            <person name="Nagy L.G."/>
            <person name="Riley R."/>
            <person name="Tritt A."/>
            <person name="Adam C."/>
            <person name="Daum C."/>
            <person name="Floudas D."/>
            <person name="Sun H."/>
            <person name="Yadav J.S."/>
            <person name="Pangilinan J."/>
            <person name="Larsson K.H."/>
            <person name="Matsuura K."/>
            <person name="Barry K."/>
            <person name="Labutti K."/>
            <person name="Kuo R."/>
            <person name="Ohm R.A."/>
            <person name="Bhattacharya S.S."/>
            <person name="Shirouzu T."/>
            <person name="Yoshinaga Y."/>
            <person name="Martin F.M."/>
            <person name="Grigoriev I.V."/>
            <person name="Hibbett D.S."/>
        </authorList>
    </citation>
    <scope>NUCLEOTIDE SEQUENCE [LARGE SCALE GENOMIC DNA]</scope>
    <source>
        <strain evidence="2 3">CBS 109695</strain>
    </source>
</reference>
<dbReference type="EMBL" id="KV417541">
    <property type="protein sequence ID" value="KZP22256.1"/>
    <property type="molecule type" value="Genomic_DNA"/>
</dbReference>
<feature type="region of interest" description="Disordered" evidence="1">
    <location>
        <begin position="151"/>
        <end position="203"/>
    </location>
</feature>
<accession>A0A166KU77</accession>
<keyword evidence="3" id="KW-1185">Reference proteome</keyword>
<proteinExistence type="predicted"/>
<gene>
    <name evidence="2" type="ORF">FIBSPDRAFT_859835</name>
</gene>
<dbReference type="AlphaFoldDB" id="A0A166KU77"/>